<dbReference type="AlphaFoldDB" id="A0A8J6E3E9"/>
<evidence type="ECO:0000313" key="3">
    <source>
        <dbReference type="Proteomes" id="UP000717585"/>
    </source>
</evidence>
<evidence type="ECO:0000313" key="2">
    <source>
        <dbReference type="EMBL" id="KAG9395828.1"/>
    </source>
</evidence>
<gene>
    <name evidence="2" type="ORF">J8273_2740</name>
</gene>
<keyword evidence="1" id="KW-0732">Signal</keyword>
<feature type="signal peptide" evidence="1">
    <location>
        <begin position="1"/>
        <end position="15"/>
    </location>
</feature>
<evidence type="ECO:0000256" key="1">
    <source>
        <dbReference type="SAM" id="SignalP"/>
    </source>
</evidence>
<comment type="caution">
    <text evidence="2">The sequence shown here is derived from an EMBL/GenBank/DDBJ whole genome shotgun (WGS) entry which is preliminary data.</text>
</comment>
<feature type="chain" id="PRO_5035284849" evidence="1">
    <location>
        <begin position="16"/>
        <end position="176"/>
    </location>
</feature>
<sequence length="176" mass="19647">MNKLLFFALIAVVLATNQFVFPADGDKMVIGRENNLTWTDGHFNLTDTLQLTFEFNSEFIQDLLKDTDMTSAQRTPDTCIPLPEINSIPVDLRIPVETIQDLVDSLNLPIEIDVESIVNNVLQNVDQISESDRNVTISLYQCGAEEPDFQSWVIIDSAKSVFVGALAVLLSVFLLL</sequence>
<keyword evidence="3" id="KW-1185">Reference proteome</keyword>
<protein>
    <submittedName>
        <fullName evidence="2">Uncharacterized protein</fullName>
    </submittedName>
</protein>
<dbReference type="EMBL" id="JAHDYR010000008">
    <property type="protein sequence ID" value="KAG9395828.1"/>
    <property type="molecule type" value="Genomic_DNA"/>
</dbReference>
<proteinExistence type="predicted"/>
<reference evidence="2" key="1">
    <citation type="submission" date="2021-05" db="EMBL/GenBank/DDBJ databases">
        <title>A free-living protist that lacks canonical eukaryotic 1 DNA replication and segregation systems.</title>
        <authorList>
            <person name="Salas-Leiva D.E."/>
            <person name="Tromer E.C."/>
            <person name="Curtis B.A."/>
            <person name="Jerlstrom-Hultqvist J."/>
            <person name="Kolisko M."/>
            <person name="Yi Z."/>
            <person name="Salas-Leiva J.S."/>
            <person name="Gallot-Lavallee L."/>
            <person name="Kops G.J.P.L."/>
            <person name="Archibald J.M."/>
            <person name="Simpson A.G.B."/>
            <person name="Roger A.J."/>
        </authorList>
    </citation>
    <scope>NUCLEOTIDE SEQUENCE</scope>
    <source>
        <strain evidence="2">BICM</strain>
    </source>
</reference>
<accession>A0A8J6E3E9</accession>
<dbReference type="Proteomes" id="UP000717585">
    <property type="component" value="Unassembled WGS sequence"/>
</dbReference>
<name>A0A8J6E3E9_9EUKA</name>
<organism evidence="2 3">
    <name type="scientific">Carpediemonas membranifera</name>
    <dbReference type="NCBI Taxonomy" id="201153"/>
    <lineage>
        <taxon>Eukaryota</taxon>
        <taxon>Metamonada</taxon>
        <taxon>Carpediemonas-like organisms</taxon>
        <taxon>Carpediemonas</taxon>
    </lineage>
</organism>